<organism evidence="2 3">
    <name type="scientific">Psychracetigena formicireducens</name>
    <dbReference type="NCBI Taxonomy" id="2986056"/>
    <lineage>
        <taxon>Bacteria</taxon>
        <taxon>Bacillati</taxon>
        <taxon>Candidatus Lithacetigenota</taxon>
        <taxon>Candidatus Psychracetigena</taxon>
    </lineage>
</organism>
<dbReference type="InterPro" id="IPR000257">
    <property type="entry name" value="Uroporphyrinogen_deCOase"/>
</dbReference>
<sequence>MTPRQRYLETMLFGNPDKIPLHVFGARESTLVEWKKQGLQKGDDYSNAVLDLLGIKREAAYKRNSINVSFKLIPEFEPKILEHRDGKYVIRDWMGAVTEVSDRYDESYLRYPKDFVTRKWHKFPVENREDWDEMKKRYDASNPERYQLNFIEQCKNIKISEYPSVLHFNGVFWQLREWCGFENLCIMMVDEPCFIHDMATFWSYFVTDMLERVFRYIIPDCIVIAEDMAYKAHSMISPIMIREYILPVYNQWIPCIKRNGCQIVELDSDGCIDELIPVWIEAGINCTSPVEVAAHCDIVKYREKYGRQLAYVQGIDKRIIAIGGKELENHIRYIVPLIFKDGGYIPGCDHGIPPDVSWGNYIQCTRLLAQLSGWL</sequence>
<dbReference type="Gene3D" id="3.20.20.210">
    <property type="match status" value="1"/>
</dbReference>
<evidence type="ECO:0000313" key="2">
    <source>
        <dbReference type="EMBL" id="MBT9145874.1"/>
    </source>
</evidence>
<accession>A0A9E2F1V8</accession>
<proteinExistence type="predicted"/>
<evidence type="ECO:0000313" key="3">
    <source>
        <dbReference type="Proteomes" id="UP000811545"/>
    </source>
</evidence>
<comment type="caution">
    <text evidence="2">The sequence shown here is derived from an EMBL/GenBank/DDBJ whole genome shotgun (WGS) entry which is preliminary data.</text>
</comment>
<gene>
    <name evidence="2" type="ORF">DDT42_01751</name>
</gene>
<dbReference type="AlphaFoldDB" id="A0A9E2F1V8"/>
<dbReference type="GO" id="GO:0006779">
    <property type="term" value="P:porphyrin-containing compound biosynthetic process"/>
    <property type="evidence" value="ECO:0007669"/>
    <property type="project" value="InterPro"/>
</dbReference>
<dbReference type="InterPro" id="IPR038071">
    <property type="entry name" value="UROD/MetE-like_sf"/>
</dbReference>
<name>A0A9E2F1V8_PSYF1</name>
<feature type="domain" description="Uroporphyrinogen decarboxylase (URO-D)" evidence="1">
    <location>
        <begin position="180"/>
        <end position="360"/>
    </location>
</feature>
<dbReference type="Proteomes" id="UP000811545">
    <property type="component" value="Unassembled WGS sequence"/>
</dbReference>
<dbReference type="SUPFAM" id="SSF51726">
    <property type="entry name" value="UROD/MetE-like"/>
    <property type="match status" value="1"/>
</dbReference>
<dbReference type="EMBL" id="QLTW01000204">
    <property type="protein sequence ID" value="MBT9145874.1"/>
    <property type="molecule type" value="Genomic_DNA"/>
</dbReference>
<protein>
    <recommendedName>
        <fullName evidence="1">Uroporphyrinogen decarboxylase (URO-D) domain-containing protein</fullName>
    </recommendedName>
</protein>
<dbReference type="Pfam" id="PF01208">
    <property type="entry name" value="URO-D"/>
    <property type="match status" value="1"/>
</dbReference>
<dbReference type="GO" id="GO:0004853">
    <property type="term" value="F:uroporphyrinogen decarboxylase activity"/>
    <property type="evidence" value="ECO:0007669"/>
    <property type="project" value="InterPro"/>
</dbReference>
<evidence type="ECO:0000259" key="1">
    <source>
        <dbReference type="Pfam" id="PF01208"/>
    </source>
</evidence>
<reference evidence="2 3" key="1">
    <citation type="journal article" date="2021" name="bioRxiv">
        <title>Unique metabolic strategies in Hadean analogues reveal hints for primordial physiology.</title>
        <authorList>
            <person name="Nobu M.K."/>
            <person name="Nakai R."/>
            <person name="Tamazawa S."/>
            <person name="Mori H."/>
            <person name="Toyoda A."/>
            <person name="Ijiri A."/>
            <person name="Suzuki S."/>
            <person name="Kurokawa K."/>
            <person name="Kamagata Y."/>
            <person name="Tamaki H."/>
        </authorList>
    </citation>
    <scope>NUCLEOTIDE SEQUENCE [LARGE SCALE GENOMIC DNA]</scope>
    <source>
        <strain evidence="2">BS525</strain>
    </source>
</reference>